<dbReference type="InterPro" id="IPR018392">
    <property type="entry name" value="LysM"/>
</dbReference>
<name>A0A2V1D6W3_9PLEO</name>
<proteinExistence type="predicted"/>
<dbReference type="STRING" id="97972.A0A2V1D6W3"/>
<evidence type="ECO:0000313" key="7">
    <source>
        <dbReference type="Proteomes" id="UP000244855"/>
    </source>
</evidence>
<feature type="domain" description="LysM" evidence="5">
    <location>
        <begin position="116"/>
        <end position="161"/>
    </location>
</feature>
<evidence type="ECO:0000256" key="2">
    <source>
        <dbReference type="ARBA" id="ARBA00022729"/>
    </source>
</evidence>
<dbReference type="Gene3D" id="3.10.350.10">
    <property type="entry name" value="LysM domain"/>
    <property type="match status" value="5"/>
</dbReference>
<reference evidence="6 7" key="1">
    <citation type="journal article" date="2018" name="Sci. Rep.">
        <title>Comparative genomics provides insights into the lifestyle and reveals functional heterogeneity of dark septate endophytic fungi.</title>
        <authorList>
            <person name="Knapp D.G."/>
            <person name="Nemeth J.B."/>
            <person name="Barry K."/>
            <person name="Hainaut M."/>
            <person name="Henrissat B."/>
            <person name="Johnson J."/>
            <person name="Kuo A."/>
            <person name="Lim J.H.P."/>
            <person name="Lipzen A."/>
            <person name="Nolan M."/>
            <person name="Ohm R.A."/>
            <person name="Tamas L."/>
            <person name="Grigoriev I.V."/>
            <person name="Spatafora J.W."/>
            <person name="Nagy L.G."/>
            <person name="Kovacs G.M."/>
        </authorList>
    </citation>
    <scope>NUCLEOTIDE SEQUENCE [LARGE SCALE GENOMIC DNA]</scope>
    <source>
        <strain evidence="6 7">DSE2036</strain>
    </source>
</reference>
<dbReference type="EMBL" id="KZ805596">
    <property type="protein sequence ID" value="PVH93333.1"/>
    <property type="molecule type" value="Genomic_DNA"/>
</dbReference>
<dbReference type="GO" id="GO:0008061">
    <property type="term" value="F:chitin binding"/>
    <property type="evidence" value="ECO:0007669"/>
    <property type="project" value="UniProtKB-KW"/>
</dbReference>
<keyword evidence="1" id="KW-0147">Chitin-binding</keyword>
<evidence type="ECO:0000256" key="3">
    <source>
        <dbReference type="ARBA" id="ARBA00023026"/>
    </source>
</evidence>
<dbReference type="PROSITE" id="PS51782">
    <property type="entry name" value="LYSM"/>
    <property type="match status" value="4"/>
</dbReference>
<keyword evidence="7" id="KW-1185">Reference proteome</keyword>
<sequence length="420" mass="45350">MITGFSQQAEAYLVDPPTTAAVDTIQDCSNWVVVTNTDKCQDLAIGNGLTEVQFQAYNPSIGSSCKLISGNSYCIEQNWGIPPETTSAATTTTPSPTNSITTPTPTQSPFVGNCNKFYLVKKDDGCEAIALANGISFEQFYSWNPAVGQCANLWPTYYVCVGIIGSTPTPTTTTSTTPTTPTNGITTPAPTQSPFINNCNKFYLVKKDDGCESIALANGISFDRFYAWNPAVGKCANLWPDYYVCVGIIGFTPTSTPTPTTTTRIPTNGIATPTPTQSGMVANCDSFYKVVRDDGCEAIAAKQGITPNQFYAWNPFVGTDCKNLWPDYYVCVSIIGIDPTFTTSIKPTMTQPGNGIATPTPIQDGMTRNCKRFYKVETDDGCWAIANSNQINLNDFYAWNPAVKTDCSGLFPGYYVCIGV</sequence>
<dbReference type="CDD" id="cd00118">
    <property type="entry name" value="LysM"/>
    <property type="match status" value="4"/>
</dbReference>
<feature type="domain" description="LysM" evidence="5">
    <location>
        <begin position="201"/>
        <end position="246"/>
    </location>
</feature>
<dbReference type="PANTHER" id="PTHR34997:SF2">
    <property type="entry name" value="LYSM DOMAIN-CONTAINING PROTEIN-RELATED"/>
    <property type="match status" value="1"/>
</dbReference>
<protein>
    <submittedName>
        <fullName evidence="6">Carbohydrate-binding module family 50 protein</fullName>
    </submittedName>
</protein>
<dbReference type="Pfam" id="PF01476">
    <property type="entry name" value="LysM"/>
    <property type="match status" value="4"/>
</dbReference>
<dbReference type="AlphaFoldDB" id="A0A2V1D6W3"/>
<dbReference type="SMART" id="SM00257">
    <property type="entry name" value="LysM"/>
    <property type="match status" value="4"/>
</dbReference>
<evidence type="ECO:0000256" key="4">
    <source>
        <dbReference type="SAM" id="MobiDB-lite"/>
    </source>
</evidence>
<dbReference type="Proteomes" id="UP000244855">
    <property type="component" value="Unassembled WGS sequence"/>
</dbReference>
<dbReference type="OrthoDB" id="2281372at2759"/>
<dbReference type="PANTHER" id="PTHR34997">
    <property type="entry name" value="AM15"/>
    <property type="match status" value="1"/>
</dbReference>
<evidence type="ECO:0000313" key="6">
    <source>
        <dbReference type="EMBL" id="PVH93333.1"/>
    </source>
</evidence>
<gene>
    <name evidence="6" type="ORF">DM02DRAFT_541753</name>
</gene>
<keyword evidence="3" id="KW-0843">Virulence</keyword>
<keyword evidence="2" id="KW-0732">Signal</keyword>
<dbReference type="InterPro" id="IPR052210">
    <property type="entry name" value="LysM1-like"/>
</dbReference>
<dbReference type="InterPro" id="IPR036779">
    <property type="entry name" value="LysM_dom_sf"/>
</dbReference>
<feature type="region of interest" description="Disordered" evidence="4">
    <location>
        <begin position="86"/>
        <end position="105"/>
    </location>
</feature>
<feature type="domain" description="LysM" evidence="5">
    <location>
        <begin position="372"/>
        <end position="418"/>
    </location>
</feature>
<evidence type="ECO:0000259" key="5">
    <source>
        <dbReference type="PROSITE" id="PS51782"/>
    </source>
</evidence>
<feature type="domain" description="LysM" evidence="5">
    <location>
        <begin position="286"/>
        <end position="332"/>
    </location>
</feature>
<accession>A0A2V1D6W3</accession>
<organism evidence="6 7">
    <name type="scientific">Periconia macrospinosa</name>
    <dbReference type="NCBI Taxonomy" id="97972"/>
    <lineage>
        <taxon>Eukaryota</taxon>
        <taxon>Fungi</taxon>
        <taxon>Dikarya</taxon>
        <taxon>Ascomycota</taxon>
        <taxon>Pezizomycotina</taxon>
        <taxon>Dothideomycetes</taxon>
        <taxon>Pleosporomycetidae</taxon>
        <taxon>Pleosporales</taxon>
        <taxon>Massarineae</taxon>
        <taxon>Periconiaceae</taxon>
        <taxon>Periconia</taxon>
    </lineage>
</organism>
<evidence type="ECO:0000256" key="1">
    <source>
        <dbReference type="ARBA" id="ARBA00022669"/>
    </source>
</evidence>
<dbReference type="SUPFAM" id="SSF54106">
    <property type="entry name" value="LysM domain"/>
    <property type="match status" value="4"/>
</dbReference>